<dbReference type="InterPro" id="IPR053193">
    <property type="entry name" value="MetalloPDE_YfcE-like"/>
</dbReference>
<keyword evidence="2 4" id="KW-0479">Metal-binding</keyword>
<comment type="cofactor">
    <cofactor evidence="4">
        <name>a divalent metal cation</name>
        <dbReference type="ChEBI" id="CHEBI:60240"/>
    </cofactor>
</comment>
<comment type="similarity">
    <text evidence="1 4">Belongs to the metallophosphoesterase superfamily. YfcE family.</text>
</comment>
<protein>
    <recommendedName>
        <fullName evidence="4">Phosphoesterase</fullName>
        <ecNumber evidence="4">3.1.4.-</ecNumber>
    </recommendedName>
</protein>
<dbReference type="InterPro" id="IPR029052">
    <property type="entry name" value="Metallo-depent_PP-like"/>
</dbReference>
<dbReference type="Gene3D" id="3.60.21.10">
    <property type="match status" value="1"/>
</dbReference>
<evidence type="ECO:0000313" key="6">
    <source>
        <dbReference type="EMBL" id="MDN7023859.1"/>
    </source>
</evidence>
<evidence type="ECO:0000256" key="1">
    <source>
        <dbReference type="ARBA" id="ARBA00008950"/>
    </source>
</evidence>
<dbReference type="InterPro" id="IPR024654">
    <property type="entry name" value="Calcineurin-like_PHP_lpxH"/>
</dbReference>
<dbReference type="NCBIfam" id="TIGR00040">
    <property type="entry name" value="yfcE"/>
    <property type="match status" value="1"/>
</dbReference>
<dbReference type="InterPro" id="IPR000979">
    <property type="entry name" value="Phosphodiesterase_MJ0936/Vps29"/>
</dbReference>
<dbReference type="PANTHER" id="PTHR43165">
    <property type="entry name" value="METALLOPHOSPHOESTERASE"/>
    <property type="match status" value="1"/>
</dbReference>
<sequence>MLVGLISDTHDNLPLTRRAVTALNDACVDLVLHAGDYVAPFVIPVLADLDAPLIGVLGNNDGDLPLLQARFAKNAGMELRGRFACVTADDTTIGLLHGDEGELLQGLIEREAFDVIVHGHTHKARVSEGKATLVVNPGEVCGYLSGQATAALLDTDTNNVTILHL</sequence>
<dbReference type="EMBL" id="VCYH01000002">
    <property type="protein sequence ID" value="MDN7023859.1"/>
    <property type="molecule type" value="Genomic_DNA"/>
</dbReference>
<evidence type="ECO:0000256" key="3">
    <source>
        <dbReference type="ARBA" id="ARBA00022801"/>
    </source>
</evidence>
<dbReference type="PANTHER" id="PTHR43165:SF1">
    <property type="entry name" value="PHOSPHODIESTERASE MJ0936"/>
    <property type="match status" value="1"/>
</dbReference>
<reference evidence="6" key="1">
    <citation type="submission" date="2019-05" db="EMBL/GenBank/DDBJ databases">
        <title>Methanoculleus sp. FWC-SCC1, a methanogenic archaeon isolated from deep marine cold seep.</title>
        <authorList>
            <person name="Chen Y.-W."/>
            <person name="Chen S.-C."/>
            <person name="Teng N.-H."/>
            <person name="Lai M.-C."/>
        </authorList>
    </citation>
    <scope>NUCLEOTIDE SEQUENCE</scope>
    <source>
        <strain evidence="6">FWC-SCC1</strain>
    </source>
</reference>
<keyword evidence="3" id="KW-0378">Hydrolase</keyword>
<dbReference type="Pfam" id="PF12850">
    <property type="entry name" value="Metallophos_2"/>
    <property type="match status" value="1"/>
</dbReference>
<dbReference type="PROSITE" id="PS01269">
    <property type="entry name" value="UPF0025"/>
    <property type="match status" value="1"/>
</dbReference>
<dbReference type="CDD" id="cd00841">
    <property type="entry name" value="MPP_YfcE"/>
    <property type="match status" value="1"/>
</dbReference>
<dbReference type="InterPro" id="IPR020935">
    <property type="entry name" value="PdiEstase_YfcE_CS"/>
</dbReference>
<dbReference type="InterPro" id="IPR041802">
    <property type="entry name" value="MPP_YfcE"/>
</dbReference>
<evidence type="ECO:0000256" key="4">
    <source>
        <dbReference type="RuleBase" id="RU362039"/>
    </source>
</evidence>
<comment type="caution">
    <text evidence="6">The sequence shown here is derived from an EMBL/GenBank/DDBJ whole genome shotgun (WGS) entry which is preliminary data.</text>
</comment>
<evidence type="ECO:0000259" key="5">
    <source>
        <dbReference type="Pfam" id="PF12850"/>
    </source>
</evidence>
<keyword evidence="7" id="KW-1185">Reference proteome</keyword>
<dbReference type="SUPFAM" id="SSF56300">
    <property type="entry name" value="Metallo-dependent phosphatases"/>
    <property type="match status" value="1"/>
</dbReference>
<feature type="domain" description="Calcineurin-like phosphoesterase" evidence="5">
    <location>
        <begin position="1"/>
        <end position="157"/>
    </location>
</feature>
<dbReference type="EC" id="3.1.4.-" evidence="4"/>
<gene>
    <name evidence="6" type="ORF">FGU65_02955</name>
</gene>
<dbReference type="Proteomes" id="UP001168338">
    <property type="component" value="Unassembled WGS sequence"/>
</dbReference>
<accession>A0ABT8M7E8</accession>
<evidence type="ECO:0000256" key="2">
    <source>
        <dbReference type="ARBA" id="ARBA00022723"/>
    </source>
</evidence>
<dbReference type="RefSeq" id="WP_301662945.1">
    <property type="nucleotide sequence ID" value="NZ_VCYH01000002.1"/>
</dbReference>
<organism evidence="6 7">
    <name type="scientific">Methanoculleus frigidifontis</name>
    <dbReference type="NCBI Taxonomy" id="2584085"/>
    <lineage>
        <taxon>Archaea</taxon>
        <taxon>Methanobacteriati</taxon>
        <taxon>Methanobacteriota</taxon>
        <taxon>Stenosarchaea group</taxon>
        <taxon>Methanomicrobia</taxon>
        <taxon>Methanomicrobiales</taxon>
        <taxon>Methanomicrobiaceae</taxon>
        <taxon>Methanoculleus</taxon>
    </lineage>
</organism>
<name>A0ABT8M7E8_9EURY</name>
<proteinExistence type="inferred from homology"/>
<evidence type="ECO:0000313" key="7">
    <source>
        <dbReference type="Proteomes" id="UP001168338"/>
    </source>
</evidence>